<dbReference type="EMBL" id="CAFBPA010000090">
    <property type="protein sequence ID" value="CAB5004534.1"/>
    <property type="molecule type" value="Genomic_DNA"/>
</dbReference>
<reference evidence="11" key="1">
    <citation type="submission" date="2020-05" db="EMBL/GenBank/DDBJ databases">
        <authorList>
            <person name="Chiriac C."/>
            <person name="Salcher M."/>
            <person name="Ghai R."/>
            <person name="Kavagutti S V."/>
        </authorList>
    </citation>
    <scope>NUCLEOTIDE SEQUENCE</scope>
</reference>
<accession>A0A6J7PRA7</accession>
<dbReference type="GO" id="GO:0005524">
    <property type="term" value="F:ATP binding"/>
    <property type="evidence" value="ECO:0007669"/>
    <property type="project" value="UniProtKB-KW"/>
</dbReference>
<dbReference type="SMART" id="SM00382">
    <property type="entry name" value="AAA"/>
    <property type="match status" value="1"/>
</dbReference>
<protein>
    <submittedName>
        <fullName evidence="11">Unannotated protein</fullName>
    </submittedName>
</protein>
<evidence type="ECO:0000256" key="4">
    <source>
        <dbReference type="ARBA" id="ARBA00022840"/>
    </source>
</evidence>
<keyword evidence="3" id="KW-0547">Nucleotide-binding</keyword>
<evidence type="ECO:0000256" key="7">
    <source>
        <dbReference type="SAM" id="Phobius"/>
    </source>
</evidence>
<feature type="domain" description="ABC transporter" evidence="8">
    <location>
        <begin position="403"/>
        <end position="632"/>
    </location>
</feature>
<name>A0A6J7PRA7_9ZZZZ</name>
<evidence type="ECO:0000256" key="5">
    <source>
        <dbReference type="ARBA" id="ARBA00022989"/>
    </source>
</evidence>
<evidence type="ECO:0000313" key="10">
    <source>
        <dbReference type="EMBL" id="CAB4743950.1"/>
    </source>
</evidence>
<keyword evidence="2 7" id="KW-0812">Transmembrane</keyword>
<dbReference type="PANTHER" id="PTHR43394">
    <property type="entry name" value="ATP-DEPENDENT PERMEASE MDL1, MITOCHONDRIAL"/>
    <property type="match status" value="1"/>
</dbReference>
<dbReference type="GO" id="GO:0015421">
    <property type="term" value="F:ABC-type oligopeptide transporter activity"/>
    <property type="evidence" value="ECO:0007669"/>
    <property type="project" value="TreeGrafter"/>
</dbReference>
<dbReference type="InterPro" id="IPR027417">
    <property type="entry name" value="P-loop_NTPase"/>
</dbReference>
<dbReference type="InterPro" id="IPR011527">
    <property type="entry name" value="ABC1_TM_dom"/>
</dbReference>
<evidence type="ECO:0000259" key="9">
    <source>
        <dbReference type="PROSITE" id="PS50929"/>
    </source>
</evidence>
<feature type="transmembrane region" description="Helical" evidence="7">
    <location>
        <begin position="342"/>
        <end position="363"/>
    </location>
</feature>
<comment type="subcellular location">
    <subcellularLocation>
        <location evidence="1">Membrane</location>
        <topology evidence="1">Multi-pass membrane protein</topology>
    </subcellularLocation>
</comment>
<keyword evidence="6 7" id="KW-0472">Membrane</keyword>
<dbReference type="Pfam" id="PF00664">
    <property type="entry name" value="ABC_membrane"/>
    <property type="match status" value="1"/>
</dbReference>
<dbReference type="PROSITE" id="PS50893">
    <property type="entry name" value="ABC_TRANSPORTER_2"/>
    <property type="match status" value="1"/>
</dbReference>
<feature type="transmembrane region" description="Helical" evidence="7">
    <location>
        <begin position="316"/>
        <end position="336"/>
    </location>
</feature>
<feature type="transmembrane region" description="Helical" evidence="7">
    <location>
        <begin position="124"/>
        <end position="145"/>
    </location>
</feature>
<evidence type="ECO:0000313" key="11">
    <source>
        <dbReference type="EMBL" id="CAB5004534.1"/>
    </source>
</evidence>
<evidence type="ECO:0000256" key="3">
    <source>
        <dbReference type="ARBA" id="ARBA00022741"/>
    </source>
</evidence>
<sequence length="635" mass="68309">MTHAVSQVARVVNALSAQGRTIDEDVIERQLGGLQGLAPDVAADLLLRTYSLAPDGTALPGFEPDRSSREIISKLLFGSRSAALYILVVSIVLLVPGITVPLLVKIFVDRFIVGLDPTWGPVTALGILIATLIAAAAVFLQYSVLRRLRIRMERSSTVDFTWSILTMKVLTLQNFGSGELIGRLQALRNYCQLGGYILPLQLATALTSIIFLLMIFLLDVFMGLTAVVILVILWISIMKALRSRSRAQRGYDVQWVQLTGFTSDVVSSAESLKAAAWEQFAFTRWSIIRQQFSTSISKLGIADQYTSTVPVLGQSLGLGAFLAIGVAQVFAGTVSLGTVVAAQAYAVAVLLGFASVAMVAVVVQTVASAEKEFGPVLREPLDAEMLTVTDSDEASTQRLNGQVSLHEVNFGYGDSPDPLLRDLSLQIAAGSRVALVGPSGSGKTTIAKLMTGELRPWSGYVSLDGVPRLAVPRDRRTRDIAYVPQTAALFPGTIRDNLTLWDDSITDDALERAARDACIEETILGRPGAYFHQVVSADGGFSGGELQRLSIARALAGDPRIIVLDEATSALDTVIEAAVEANLRERKLTAIVVAHRLSTIRDADEILVVDQGRIAQRGTYAEISREGLFAELING</sequence>
<dbReference type="Pfam" id="PF00005">
    <property type="entry name" value="ABC_tran"/>
    <property type="match status" value="1"/>
</dbReference>
<dbReference type="GO" id="GO:0016020">
    <property type="term" value="C:membrane"/>
    <property type="evidence" value="ECO:0007669"/>
    <property type="project" value="UniProtKB-SubCell"/>
</dbReference>
<dbReference type="EMBL" id="CAEZZA010000052">
    <property type="protein sequence ID" value="CAB4743950.1"/>
    <property type="molecule type" value="Genomic_DNA"/>
</dbReference>
<evidence type="ECO:0000256" key="6">
    <source>
        <dbReference type="ARBA" id="ARBA00023136"/>
    </source>
</evidence>
<dbReference type="PROSITE" id="PS50929">
    <property type="entry name" value="ABC_TM1F"/>
    <property type="match status" value="1"/>
</dbReference>
<feature type="transmembrane region" description="Helical" evidence="7">
    <location>
        <begin position="193"/>
        <end position="215"/>
    </location>
</feature>
<evidence type="ECO:0000259" key="8">
    <source>
        <dbReference type="PROSITE" id="PS50893"/>
    </source>
</evidence>
<dbReference type="InterPro" id="IPR003439">
    <property type="entry name" value="ABC_transporter-like_ATP-bd"/>
</dbReference>
<dbReference type="InterPro" id="IPR036640">
    <property type="entry name" value="ABC1_TM_sf"/>
</dbReference>
<dbReference type="SUPFAM" id="SSF52540">
    <property type="entry name" value="P-loop containing nucleoside triphosphate hydrolases"/>
    <property type="match status" value="1"/>
</dbReference>
<dbReference type="InterPro" id="IPR003593">
    <property type="entry name" value="AAA+_ATPase"/>
</dbReference>
<evidence type="ECO:0000256" key="1">
    <source>
        <dbReference type="ARBA" id="ARBA00004141"/>
    </source>
</evidence>
<dbReference type="GO" id="GO:0016887">
    <property type="term" value="F:ATP hydrolysis activity"/>
    <property type="evidence" value="ECO:0007669"/>
    <property type="project" value="InterPro"/>
</dbReference>
<dbReference type="PANTHER" id="PTHR43394:SF1">
    <property type="entry name" value="ATP-BINDING CASSETTE SUB-FAMILY B MEMBER 10, MITOCHONDRIAL"/>
    <property type="match status" value="1"/>
</dbReference>
<dbReference type="Gene3D" id="1.20.1560.10">
    <property type="entry name" value="ABC transporter type 1, transmembrane domain"/>
    <property type="match status" value="1"/>
</dbReference>
<dbReference type="InterPro" id="IPR039421">
    <property type="entry name" value="Type_1_exporter"/>
</dbReference>
<feature type="transmembrane region" description="Helical" evidence="7">
    <location>
        <begin position="221"/>
        <end position="241"/>
    </location>
</feature>
<dbReference type="PROSITE" id="PS00211">
    <property type="entry name" value="ABC_TRANSPORTER_1"/>
    <property type="match status" value="1"/>
</dbReference>
<feature type="transmembrane region" description="Helical" evidence="7">
    <location>
        <begin position="82"/>
        <end position="104"/>
    </location>
</feature>
<dbReference type="SUPFAM" id="SSF90123">
    <property type="entry name" value="ABC transporter transmembrane region"/>
    <property type="match status" value="1"/>
</dbReference>
<proteinExistence type="predicted"/>
<keyword evidence="4" id="KW-0067">ATP-binding</keyword>
<keyword evidence="5 7" id="KW-1133">Transmembrane helix</keyword>
<dbReference type="InterPro" id="IPR017871">
    <property type="entry name" value="ABC_transporter-like_CS"/>
</dbReference>
<organism evidence="11">
    <name type="scientific">freshwater metagenome</name>
    <dbReference type="NCBI Taxonomy" id="449393"/>
    <lineage>
        <taxon>unclassified sequences</taxon>
        <taxon>metagenomes</taxon>
        <taxon>ecological metagenomes</taxon>
    </lineage>
</organism>
<evidence type="ECO:0000256" key="2">
    <source>
        <dbReference type="ARBA" id="ARBA00022692"/>
    </source>
</evidence>
<feature type="domain" description="ABC transmembrane type-1" evidence="9">
    <location>
        <begin position="86"/>
        <end position="365"/>
    </location>
</feature>
<dbReference type="Gene3D" id="3.40.50.300">
    <property type="entry name" value="P-loop containing nucleotide triphosphate hydrolases"/>
    <property type="match status" value="1"/>
</dbReference>
<dbReference type="AlphaFoldDB" id="A0A6J7PRA7"/>
<gene>
    <name evidence="10" type="ORF">UFOPK2809_00518</name>
    <name evidence="11" type="ORF">UFOPK4043_00731</name>
</gene>